<dbReference type="NCBIfam" id="NF004281">
    <property type="entry name" value="PRK05690.1"/>
    <property type="match status" value="1"/>
</dbReference>
<dbReference type="GO" id="GO:0004792">
    <property type="term" value="F:thiosulfate-cyanide sulfurtransferase activity"/>
    <property type="evidence" value="ECO:0007669"/>
    <property type="project" value="TreeGrafter"/>
</dbReference>
<dbReference type="SUPFAM" id="SSF69572">
    <property type="entry name" value="Activating enzymes of the ubiquitin-like proteins"/>
    <property type="match status" value="1"/>
</dbReference>
<keyword evidence="14" id="KW-0548">Nucleotidyltransferase</keyword>
<evidence type="ECO:0000256" key="2">
    <source>
        <dbReference type="ARBA" id="ARBA00022679"/>
    </source>
</evidence>
<evidence type="ECO:0000256" key="8">
    <source>
        <dbReference type="ARBA" id="ARBA00066884"/>
    </source>
</evidence>
<dbReference type="Proteomes" id="UP000648239">
    <property type="component" value="Unassembled WGS sequence"/>
</dbReference>
<proteinExistence type="inferred from homology"/>
<dbReference type="PANTHER" id="PTHR10953">
    <property type="entry name" value="UBIQUITIN-ACTIVATING ENZYME E1"/>
    <property type="match status" value="1"/>
</dbReference>
<evidence type="ECO:0000313" key="15">
    <source>
        <dbReference type="Proteomes" id="UP000648239"/>
    </source>
</evidence>
<dbReference type="EC" id="2.7.7.80" evidence="8"/>
<evidence type="ECO:0000256" key="12">
    <source>
        <dbReference type="ARBA" id="ARBA00078531"/>
    </source>
</evidence>
<dbReference type="Gene3D" id="3.40.50.720">
    <property type="entry name" value="NAD(P)-binding Rossmann-like Domain"/>
    <property type="match status" value="1"/>
</dbReference>
<evidence type="ECO:0000256" key="11">
    <source>
        <dbReference type="ARBA" id="ARBA00075328"/>
    </source>
</evidence>
<feature type="domain" description="Rhodanese" evidence="13">
    <location>
        <begin position="302"/>
        <end position="391"/>
    </location>
</feature>
<dbReference type="PANTHER" id="PTHR10953:SF102">
    <property type="entry name" value="ADENYLYLTRANSFERASE AND SULFURTRANSFERASE MOCS3"/>
    <property type="match status" value="1"/>
</dbReference>
<accession>A0A8J7C2E6</accession>
<sequence length="393" mass="42775">MEDSHHPVELQREEFARYSRHLTLPEVGPEGQRKLKRSSVLVIGAGGLGAPVSLYLAAAGVGRIGLVDFDRVEVSNLQRQVLFGDQDVGRPKVEAARERLAAINPFVKLELHDTRLTPSNAMSLLEPYDLVVDGTDNFPTRYLVNDACVLAGKTNMYGSIYRFEGQASVFADTNGPCYRCLFPEPPAPGAVPNCAEGGVLGVLPGIIGSIQATEAIKRLLGAGTSLVGRLLLFDALEMRFRELALRKDPDCPVCGKRPLITSLDDPQAMESYQEVCAVTVEPDRGPTAGILDVTTLKQKLDRGEKPFILDVRTRMEWEICHLDGSTLLPLNELPGRAAEMVPREREIVVICHSGIRSAAAVEWLAGAGYRSVSNLTGGIDAWAAVIDSEMPRY</sequence>
<organism evidence="14 15">
    <name type="scientific">Candidatus Polarisedimenticola svalbardensis</name>
    <dbReference type="NCBI Taxonomy" id="2886004"/>
    <lineage>
        <taxon>Bacteria</taxon>
        <taxon>Pseudomonadati</taxon>
        <taxon>Acidobacteriota</taxon>
        <taxon>Candidatus Polarisedimenticolia</taxon>
        <taxon>Candidatus Polarisedimenticolales</taxon>
        <taxon>Candidatus Polarisedimenticolaceae</taxon>
        <taxon>Candidatus Polarisedimenticola</taxon>
    </lineage>
</organism>
<dbReference type="AlphaFoldDB" id="A0A8J7C2E6"/>
<dbReference type="Pfam" id="PF00899">
    <property type="entry name" value="ThiF"/>
    <property type="match status" value="1"/>
</dbReference>
<dbReference type="Pfam" id="PF00581">
    <property type="entry name" value="Rhodanese"/>
    <property type="match status" value="1"/>
</dbReference>
<dbReference type="InterPro" id="IPR035985">
    <property type="entry name" value="Ubiquitin-activating_enz"/>
</dbReference>
<keyword evidence="4" id="KW-0067">ATP-binding</keyword>
<evidence type="ECO:0000256" key="10">
    <source>
        <dbReference type="ARBA" id="ARBA00075110"/>
    </source>
</evidence>
<keyword evidence="3" id="KW-0547">Nucleotide-binding</keyword>
<name>A0A8J7C2E6_9BACT</name>
<dbReference type="CDD" id="cd00757">
    <property type="entry name" value="ThiF_MoeB_HesA_family"/>
    <property type="match status" value="1"/>
</dbReference>
<dbReference type="SMART" id="SM00450">
    <property type="entry name" value="RHOD"/>
    <property type="match status" value="1"/>
</dbReference>
<comment type="similarity">
    <text evidence="1">Belongs to the HesA/MoeB/ThiF family.</text>
</comment>
<dbReference type="InterPro" id="IPR036873">
    <property type="entry name" value="Rhodanese-like_dom_sf"/>
</dbReference>
<evidence type="ECO:0000256" key="6">
    <source>
        <dbReference type="ARBA" id="ARBA00055169"/>
    </source>
</evidence>
<protein>
    <recommendedName>
        <fullName evidence="9">Molybdopterin-synthase adenylyltransferase</fullName>
        <ecNumber evidence="8">2.7.7.80</ecNumber>
    </recommendedName>
    <alternativeName>
        <fullName evidence="12">MoaD protein adenylase</fullName>
    </alternativeName>
    <alternativeName>
        <fullName evidence="10">Molybdopterin-converting factor subunit 1 adenylase</fullName>
    </alternativeName>
    <alternativeName>
        <fullName evidence="11">Sulfur carrier protein MoaD adenylyltransferase</fullName>
    </alternativeName>
</protein>
<evidence type="ECO:0000256" key="4">
    <source>
        <dbReference type="ARBA" id="ARBA00022840"/>
    </source>
</evidence>
<keyword evidence="2" id="KW-0808">Transferase</keyword>
<dbReference type="GO" id="GO:0061605">
    <property type="term" value="F:molybdopterin-synthase adenylyltransferase activity"/>
    <property type="evidence" value="ECO:0007669"/>
    <property type="project" value="UniProtKB-EC"/>
</dbReference>
<comment type="catalytic activity">
    <reaction evidence="5">
        <text>[molybdopterin-synthase sulfur-carrier protein]-C-terminal Gly-Gly + ATP + H(+) = [molybdopterin-synthase sulfur-carrier protein]-C-terminal Gly-Gly-AMP + diphosphate</text>
        <dbReference type="Rhea" id="RHEA:43616"/>
        <dbReference type="Rhea" id="RHEA-COMP:12159"/>
        <dbReference type="Rhea" id="RHEA-COMP:12202"/>
        <dbReference type="ChEBI" id="CHEBI:15378"/>
        <dbReference type="ChEBI" id="CHEBI:30616"/>
        <dbReference type="ChEBI" id="CHEBI:33019"/>
        <dbReference type="ChEBI" id="CHEBI:90618"/>
        <dbReference type="ChEBI" id="CHEBI:90778"/>
        <dbReference type="EC" id="2.7.7.80"/>
    </reaction>
</comment>
<gene>
    <name evidence="14" type="primary">moeB</name>
    <name evidence="14" type="ORF">IFK94_13665</name>
</gene>
<evidence type="ECO:0000313" key="14">
    <source>
        <dbReference type="EMBL" id="MBD3869165.1"/>
    </source>
</evidence>
<evidence type="ECO:0000256" key="3">
    <source>
        <dbReference type="ARBA" id="ARBA00022741"/>
    </source>
</evidence>
<evidence type="ECO:0000256" key="9">
    <source>
        <dbReference type="ARBA" id="ARBA00073635"/>
    </source>
</evidence>
<reference evidence="14 15" key="1">
    <citation type="submission" date="2020-08" db="EMBL/GenBank/DDBJ databases">
        <title>Acidobacteriota in marine sediments use diverse sulfur dissimilation pathways.</title>
        <authorList>
            <person name="Wasmund K."/>
        </authorList>
    </citation>
    <scope>NUCLEOTIDE SEQUENCE [LARGE SCALE GENOMIC DNA]</scope>
    <source>
        <strain evidence="14">MAG AM4</strain>
    </source>
</reference>
<dbReference type="GO" id="GO:0008641">
    <property type="term" value="F:ubiquitin-like modifier activating enzyme activity"/>
    <property type="evidence" value="ECO:0007669"/>
    <property type="project" value="InterPro"/>
</dbReference>
<evidence type="ECO:0000256" key="1">
    <source>
        <dbReference type="ARBA" id="ARBA00009919"/>
    </source>
</evidence>
<evidence type="ECO:0000259" key="13">
    <source>
        <dbReference type="PROSITE" id="PS50206"/>
    </source>
</evidence>
<evidence type="ECO:0000256" key="5">
    <source>
        <dbReference type="ARBA" id="ARBA00052218"/>
    </source>
</evidence>
<dbReference type="GO" id="GO:0008146">
    <property type="term" value="F:sulfotransferase activity"/>
    <property type="evidence" value="ECO:0007669"/>
    <property type="project" value="TreeGrafter"/>
</dbReference>
<dbReference type="GO" id="GO:0005524">
    <property type="term" value="F:ATP binding"/>
    <property type="evidence" value="ECO:0007669"/>
    <property type="project" value="UniProtKB-KW"/>
</dbReference>
<dbReference type="GO" id="GO:0005829">
    <property type="term" value="C:cytosol"/>
    <property type="evidence" value="ECO:0007669"/>
    <property type="project" value="TreeGrafter"/>
</dbReference>
<comment type="caution">
    <text evidence="14">The sequence shown here is derived from an EMBL/GenBank/DDBJ whole genome shotgun (WGS) entry which is preliminary data.</text>
</comment>
<dbReference type="InterPro" id="IPR045886">
    <property type="entry name" value="ThiF/MoeB/HesA"/>
</dbReference>
<dbReference type="Gene3D" id="3.40.250.10">
    <property type="entry name" value="Rhodanese-like domain"/>
    <property type="match status" value="1"/>
</dbReference>
<dbReference type="EMBL" id="JACXWD010000063">
    <property type="protein sequence ID" value="MBD3869165.1"/>
    <property type="molecule type" value="Genomic_DNA"/>
</dbReference>
<comment type="subunit">
    <text evidence="7">Homodimer. Forms a stable heterotetrameric complex of 2 MoeB and 2 MoaD during adenylation of MoaD.</text>
</comment>
<dbReference type="PROSITE" id="PS50206">
    <property type="entry name" value="RHODANESE_3"/>
    <property type="match status" value="1"/>
</dbReference>
<comment type="function">
    <text evidence="6">Catalyzes the adenylation by ATP of the carboxyl group of the C-terminal glycine of sulfur carrier protein MoaD.</text>
</comment>
<dbReference type="InterPro" id="IPR001763">
    <property type="entry name" value="Rhodanese-like_dom"/>
</dbReference>
<evidence type="ECO:0000256" key="7">
    <source>
        <dbReference type="ARBA" id="ARBA00063809"/>
    </source>
</evidence>
<dbReference type="InterPro" id="IPR000594">
    <property type="entry name" value="ThiF_NAD_FAD-bd"/>
</dbReference>
<dbReference type="FunFam" id="3.40.50.720:FF:000033">
    <property type="entry name" value="Adenylyltransferase and sulfurtransferase MOCS3"/>
    <property type="match status" value="1"/>
</dbReference>